<accession>A0A6C0CZJ9</accession>
<reference evidence="1" key="1">
    <citation type="journal article" date="2020" name="Nature">
        <title>Giant virus diversity and host interactions through global metagenomics.</title>
        <authorList>
            <person name="Schulz F."/>
            <person name="Roux S."/>
            <person name="Paez-Espino D."/>
            <person name="Jungbluth S."/>
            <person name="Walsh D.A."/>
            <person name="Denef V.J."/>
            <person name="McMahon K.D."/>
            <person name="Konstantinidis K.T."/>
            <person name="Eloe-Fadrosh E.A."/>
            <person name="Kyrpides N.C."/>
            <person name="Woyke T."/>
        </authorList>
    </citation>
    <scope>NUCLEOTIDE SEQUENCE</scope>
    <source>
        <strain evidence="1">GVMAG-M-3300023174-102</strain>
    </source>
</reference>
<organism evidence="1">
    <name type="scientific">viral metagenome</name>
    <dbReference type="NCBI Taxonomy" id="1070528"/>
    <lineage>
        <taxon>unclassified sequences</taxon>
        <taxon>metagenomes</taxon>
        <taxon>organismal metagenomes</taxon>
    </lineage>
</organism>
<evidence type="ECO:0000313" key="1">
    <source>
        <dbReference type="EMBL" id="QHT09697.1"/>
    </source>
</evidence>
<sequence length="239" mass="28146">MKLFLYNIYNIYKMNHKSLLYIGAGTDTNPLSHFPDVKTFIFIDTQPRSEFDSINSYIHWYSRQDFVKQVNLEYTKIGFSLVSEKVLDAEYYKQILNKDQLAIYESETIAFSFINPTLLVFINTQTGQTVKYYISTNILSNMNIELIDDIKNIYGLIICGFNPHKVLLDYITPPINFYGYSETVYRYITISDDEEHINSVLAELQNNTEQKYFSNFYFINQNSGEIIRKEKYSNFFSCN</sequence>
<name>A0A6C0CZJ9_9ZZZZ</name>
<protein>
    <submittedName>
        <fullName evidence="1">Uncharacterized protein</fullName>
    </submittedName>
</protein>
<dbReference type="AlphaFoldDB" id="A0A6C0CZJ9"/>
<proteinExistence type="predicted"/>
<dbReference type="EMBL" id="MN739514">
    <property type="protein sequence ID" value="QHT09697.1"/>
    <property type="molecule type" value="Genomic_DNA"/>
</dbReference>